<proteinExistence type="predicted"/>
<comment type="caution">
    <text evidence="1">The sequence shown here is derived from an EMBL/GenBank/DDBJ whole genome shotgun (WGS) entry which is preliminary data.</text>
</comment>
<name>A0ABW0Z217_9ACTN</name>
<organism evidence="1 2">
    <name type="scientific">Streptomyces gamaensis</name>
    <dbReference type="NCBI Taxonomy" id="1763542"/>
    <lineage>
        <taxon>Bacteria</taxon>
        <taxon>Bacillati</taxon>
        <taxon>Actinomycetota</taxon>
        <taxon>Actinomycetes</taxon>
        <taxon>Kitasatosporales</taxon>
        <taxon>Streptomycetaceae</taxon>
        <taxon>Streptomyces</taxon>
    </lineage>
</organism>
<sequence length="107" mass="11738">MSAQPAEAYPTRSPYRVEADEGPQTIAELKAALAPWPEQLMAFTARLDTAPFGQLRDLIAEYRMVWLSLVHPVVRAAAAASADGTATTYSSEDVWAEYDPKTLEPRA</sequence>
<dbReference type="RefSeq" id="WP_390318466.1">
    <property type="nucleotide sequence ID" value="NZ_JBHSPB010000013.1"/>
</dbReference>
<evidence type="ECO:0000313" key="2">
    <source>
        <dbReference type="Proteomes" id="UP001596083"/>
    </source>
</evidence>
<evidence type="ECO:0000313" key="1">
    <source>
        <dbReference type="EMBL" id="MFC5722771.1"/>
    </source>
</evidence>
<keyword evidence="2" id="KW-1185">Reference proteome</keyword>
<dbReference type="Proteomes" id="UP001596083">
    <property type="component" value="Unassembled WGS sequence"/>
</dbReference>
<gene>
    <name evidence="1" type="ORF">ACFP1Z_21615</name>
</gene>
<protein>
    <submittedName>
        <fullName evidence="1">Uncharacterized protein</fullName>
    </submittedName>
</protein>
<dbReference type="EMBL" id="JBHSPB010000013">
    <property type="protein sequence ID" value="MFC5722771.1"/>
    <property type="molecule type" value="Genomic_DNA"/>
</dbReference>
<reference evidence="2" key="1">
    <citation type="journal article" date="2019" name="Int. J. Syst. Evol. Microbiol.">
        <title>The Global Catalogue of Microorganisms (GCM) 10K type strain sequencing project: providing services to taxonomists for standard genome sequencing and annotation.</title>
        <authorList>
            <consortium name="The Broad Institute Genomics Platform"/>
            <consortium name="The Broad Institute Genome Sequencing Center for Infectious Disease"/>
            <person name="Wu L."/>
            <person name="Ma J."/>
        </authorList>
    </citation>
    <scope>NUCLEOTIDE SEQUENCE [LARGE SCALE GENOMIC DNA]</scope>
    <source>
        <strain evidence="2">CGMCC 4.7304</strain>
    </source>
</reference>
<accession>A0ABW0Z217</accession>